<dbReference type="Proteomes" id="UP000612362">
    <property type="component" value="Unassembled WGS sequence"/>
</dbReference>
<dbReference type="RefSeq" id="WP_220199395.1">
    <property type="nucleotide sequence ID" value="NZ_BNJF01000008.1"/>
</dbReference>
<protein>
    <submittedName>
        <fullName evidence="1">Uncharacterized protein</fullName>
    </submittedName>
</protein>
<organism evidence="1 2">
    <name type="scientific">Ktedonospora formicarum</name>
    <dbReference type="NCBI Taxonomy" id="2778364"/>
    <lineage>
        <taxon>Bacteria</taxon>
        <taxon>Bacillati</taxon>
        <taxon>Chloroflexota</taxon>
        <taxon>Ktedonobacteria</taxon>
        <taxon>Ktedonobacterales</taxon>
        <taxon>Ktedonobacteraceae</taxon>
        <taxon>Ktedonospora</taxon>
    </lineage>
</organism>
<evidence type="ECO:0000313" key="2">
    <source>
        <dbReference type="Proteomes" id="UP000612362"/>
    </source>
</evidence>
<keyword evidence="2" id="KW-1185">Reference proteome</keyword>
<dbReference type="AlphaFoldDB" id="A0A8J3IFR1"/>
<reference evidence="1" key="1">
    <citation type="submission" date="2020-10" db="EMBL/GenBank/DDBJ databases">
        <title>Taxonomic study of unclassified bacteria belonging to the class Ktedonobacteria.</title>
        <authorList>
            <person name="Yabe S."/>
            <person name="Wang C.M."/>
            <person name="Zheng Y."/>
            <person name="Sakai Y."/>
            <person name="Cavaletti L."/>
            <person name="Monciardini P."/>
            <person name="Donadio S."/>
        </authorList>
    </citation>
    <scope>NUCLEOTIDE SEQUENCE</scope>
    <source>
        <strain evidence="1">SOSP1-1</strain>
    </source>
</reference>
<name>A0A8J3IFR1_9CHLR</name>
<dbReference type="EMBL" id="BNJF01000008">
    <property type="protein sequence ID" value="GHO50364.1"/>
    <property type="molecule type" value="Genomic_DNA"/>
</dbReference>
<accession>A0A8J3IFR1</accession>
<comment type="caution">
    <text evidence="1">The sequence shown here is derived from an EMBL/GenBank/DDBJ whole genome shotgun (WGS) entry which is preliminary data.</text>
</comment>
<proteinExistence type="predicted"/>
<sequence>MMLPHILTKRARFSLLLLLSFFLAVNFALSYSTTARASGGGRDENIWYLNANGYVDYLYLTLPWYGGENDVLFSSGSVFGQWVQSQAERQSDGTTRIDFIILSTRDSGYADYFNVYHGVQSADGQSMHGTFNVYTGSKTYYFPLRKYIYSYAMAPETHPWAATFVGMQNSSFETGHSWSLTSEGPNGTLDAAPVDALSFGWAVNQPIIGFIPLPSSCDYCPMYFIRATSRDWTTMEIYQGYGGTTTMYGSFVEFSGDHSLGYQNDWEATYLR</sequence>
<gene>
    <name evidence="1" type="ORF">KSX_85270</name>
</gene>
<evidence type="ECO:0000313" key="1">
    <source>
        <dbReference type="EMBL" id="GHO50364.1"/>
    </source>
</evidence>